<protein>
    <submittedName>
        <fullName evidence="1">Uncharacterized protein</fullName>
    </submittedName>
</protein>
<organism evidence="1 2">
    <name type="scientific">Champsocephalus esox</name>
    <name type="common">pike icefish</name>
    <dbReference type="NCBI Taxonomy" id="159716"/>
    <lineage>
        <taxon>Eukaryota</taxon>
        <taxon>Metazoa</taxon>
        <taxon>Chordata</taxon>
        <taxon>Craniata</taxon>
        <taxon>Vertebrata</taxon>
        <taxon>Euteleostomi</taxon>
        <taxon>Actinopterygii</taxon>
        <taxon>Neopterygii</taxon>
        <taxon>Teleostei</taxon>
        <taxon>Neoteleostei</taxon>
        <taxon>Acanthomorphata</taxon>
        <taxon>Eupercaria</taxon>
        <taxon>Perciformes</taxon>
        <taxon>Notothenioidei</taxon>
        <taxon>Channichthyidae</taxon>
        <taxon>Champsocephalus</taxon>
    </lineage>
</organism>
<accession>A0AAN8BCC5</accession>
<sequence length="69" mass="7511">MTRSAAAHALRVGDAHACFLQSIHSQGGVTPPPLTDCFLPFLFLNYFFSDSHMWVFSSLPCGGGELKHS</sequence>
<reference evidence="1 2" key="1">
    <citation type="journal article" date="2023" name="Mol. Biol. Evol.">
        <title>Genomics of Secondarily Temperate Adaptation in the Only Non-Antarctic Icefish.</title>
        <authorList>
            <person name="Rivera-Colon A.G."/>
            <person name="Rayamajhi N."/>
            <person name="Minhas B.F."/>
            <person name="Madrigal G."/>
            <person name="Bilyk K.T."/>
            <person name="Yoon V."/>
            <person name="Hune M."/>
            <person name="Gregory S."/>
            <person name="Cheng C.H.C."/>
            <person name="Catchen J.M."/>
        </authorList>
    </citation>
    <scope>NUCLEOTIDE SEQUENCE [LARGE SCALE GENOMIC DNA]</scope>
    <source>
        <strain evidence="1">JC2023a</strain>
    </source>
</reference>
<dbReference type="EMBL" id="JAULUE010002062">
    <property type="protein sequence ID" value="KAK5882581.1"/>
    <property type="molecule type" value="Genomic_DNA"/>
</dbReference>
<comment type="caution">
    <text evidence="1">The sequence shown here is derived from an EMBL/GenBank/DDBJ whole genome shotgun (WGS) entry which is preliminary data.</text>
</comment>
<dbReference type="Proteomes" id="UP001335648">
    <property type="component" value="Unassembled WGS sequence"/>
</dbReference>
<gene>
    <name evidence="1" type="ORF">CesoFtcFv8_021152</name>
</gene>
<evidence type="ECO:0000313" key="1">
    <source>
        <dbReference type="EMBL" id="KAK5882581.1"/>
    </source>
</evidence>
<evidence type="ECO:0000313" key="2">
    <source>
        <dbReference type="Proteomes" id="UP001335648"/>
    </source>
</evidence>
<proteinExistence type="predicted"/>
<dbReference type="AlphaFoldDB" id="A0AAN8BCC5"/>
<name>A0AAN8BCC5_9TELE</name>
<keyword evidence="2" id="KW-1185">Reference proteome</keyword>